<dbReference type="Pfam" id="PF08548">
    <property type="entry name" value="Peptidase_M10_C"/>
    <property type="match status" value="1"/>
</dbReference>
<keyword evidence="8" id="KW-1185">Reference proteome</keyword>
<comment type="subcellular location">
    <subcellularLocation>
        <location evidence="2">Secreted</location>
    </subcellularLocation>
</comment>
<gene>
    <name evidence="7" type="ORF">FHS72_000996</name>
</gene>
<evidence type="ECO:0000256" key="2">
    <source>
        <dbReference type="ARBA" id="ARBA00004613"/>
    </source>
</evidence>
<dbReference type="PRINTS" id="PR00313">
    <property type="entry name" value="CABNDNGRPT"/>
</dbReference>
<evidence type="ECO:0000256" key="4">
    <source>
        <dbReference type="ARBA" id="ARBA00022525"/>
    </source>
</evidence>
<organism evidence="7 8">
    <name type="scientific">Yoonia ponticola</name>
    <dbReference type="NCBI Taxonomy" id="1524255"/>
    <lineage>
        <taxon>Bacteria</taxon>
        <taxon>Pseudomonadati</taxon>
        <taxon>Pseudomonadota</taxon>
        <taxon>Alphaproteobacteria</taxon>
        <taxon>Rhodobacterales</taxon>
        <taxon>Paracoccaceae</taxon>
        <taxon>Yoonia</taxon>
    </lineage>
</organism>
<proteinExistence type="inferred from homology"/>
<dbReference type="GO" id="GO:0005615">
    <property type="term" value="C:extracellular space"/>
    <property type="evidence" value="ECO:0007669"/>
    <property type="project" value="InterPro"/>
</dbReference>
<dbReference type="InterPro" id="IPR013858">
    <property type="entry name" value="Peptidase_M10B_C"/>
</dbReference>
<evidence type="ECO:0000259" key="6">
    <source>
        <dbReference type="SMART" id="SM00235"/>
    </source>
</evidence>
<dbReference type="GO" id="GO:0008270">
    <property type="term" value="F:zinc ion binding"/>
    <property type="evidence" value="ECO:0007669"/>
    <property type="project" value="InterPro"/>
</dbReference>
<dbReference type="PANTHER" id="PTHR38340:SF1">
    <property type="entry name" value="S-LAYER PROTEIN"/>
    <property type="match status" value="1"/>
</dbReference>
<dbReference type="Gene3D" id="2.150.10.10">
    <property type="entry name" value="Serralysin-like metalloprotease, C-terminal"/>
    <property type="match status" value="2"/>
</dbReference>
<dbReference type="PROSITE" id="PS00330">
    <property type="entry name" value="HEMOLYSIN_CALCIUM"/>
    <property type="match status" value="1"/>
</dbReference>
<dbReference type="InterPro" id="IPR011049">
    <property type="entry name" value="Serralysin-like_metalloprot_C"/>
</dbReference>
<dbReference type="InterPro" id="IPR050557">
    <property type="entry name" value="RTX_toxin/Mannuronan_C5-epim"/>
</dbReference>
<comment type="cofactor">
    <cofactor evidence="1">
        <name>Ca(2+)</name>
        <dbReference type="ChEBI" id="CHEBI:29108"/>
    </cofactor>
</comment>
<feature type="domain" description="Peptidase metallopeptidase" evidence="6">
    <location>
        <begin position="26"/>
        <end position="173"/>
    </location>
</feature>
<accession>A0A7W9EX91</accession>
<evidence type="ECO:0000313" key="8">
    <source>
        <dbReference type="Proteomes" id="UP000535415"/>
    </source>
</evidence>
<keyword evidence="5" id="KW-0677">Repeat</keyword>
<comment type="similarity">
    <text evidence="3">Belongs to the peptidase M10B family.</text>
</comment>
<evidence type="ECO:0000313" key="7">
    <source>
        <dbReference type="EMBL" id="MBB5721389.1"/>
    </source>
</evidence>
<evidence type="ECO:0000256" key="1">
    <source>
        <dbReference type="ARBA" id="ARBA00001913"/>
    </source>
</evidence>
<dbReference type="SUPFAM" id="SSF51120">
    <property type="entry name" value="beta-Roll"/>
    <property type="match status" value="2"/>
</dbReference>
<sequence length="519" mass="54552">MINTGDALLDDIIGGLLNDDSTNVTDELTYTFDLTADIAANSANSVLNAATINRQLEVFDEVTAYTGLQFTEVNALEQSADLYFSFRKNTSTAYVYAYNGGVMHVFNPDRDTPVMGGYVDHLILHEFGHGLGLEHGHENGGLPDAYQGHSWSVMSYRAHPDTDSLYFGDEHGPETFMIADIAALQYRYGANFNAQSGDTLYQVNFITGELLIDGTSQGVPNNNKMQRAIWDGGGNDTLDLSGGRDDMTINLQPGAFTSFGDSYLPDATGSGDYFAEGNIANPYLYNGNLSSLLENAIGGNFRDLMIGNDLNNTLTGGQGADVLYGLAGDDTLIGGQDNDLIIDGLGDTTAQGGSGADAVVALSGNGNLDGGSGDDIIIGGIDGDYLSGGAGNDKIRGEGGRGLMFGDDVIFGGDGDDLLMGGRGADQFVFRPSDGNDVIGSFDVGDISTASWRDIDPVSADFVVGVDTIKLTGFSGINTSNVMNFVSDGDDGAVFSAQATTITLFGISADMLTSDVFVF</sequence>
<dbReference type="SUPFAM" id="SSF55486">
    <property type="entry name" value="Metalloproteases ('zincins'), catalytic domain"/>
    <property type="match status" value="1"/>
</dbReference>
<dbReference type="GO" id="GO:0008237">
    <property type="term" value="F:metallopeptidase activity"/>
    <property type="evidence" value="ECO:0007669"/>
    <property type="project" value="InterPro"/>
</dbReference>
<dbReference type="AlphaFoldDB" id="A0A7W9EX91"/>
<dbReference type="InterPro" id="IPR001343">
    <property type="entry name" value="Hemolysn_Ca-bd"/>
</dbReference>
<dbReference type="EMBL" id="JACIJM010000002">
    <property type="protein sequence ID" value="MBB5721389.1"/>
    <property type="molecule type" value="Genomic_DNA"/>
</dbReference>
<dbReference type="SMART" id="SM00235">
    <property type="entry name" value="ZnMc"/>
    <property type="match status" value="1"/>
</dbReference>
<dbReference type="Gene3D" id="3.40.390.10">
    <property type="entry name" value="Collagenase (Catalytic Domain)"/>
    <property type="match status" value="1"/>
</dbReference>
<dbReference type="GO" id="GO:0006508">
    <property type="term" value="P:proteolysis"/>
    <property type="evidence" value="ECO:0007669"/>
    <property type="project" value="InterPro"/>
</dbReference>
<protein>
    <submittedName>
        <fullName evidence="7">Serralysin</fullName>
        <ecNumber evidence="7">3.4.24.40</ecNumber>
    </submittedName>
</protein>
<dbReference type="InterPro" id="IPR024079">
    <property type="entry name" value="MetalloPept_cat_dom_sf"/>
</dbReference>
<evidence type="ECO:0000256" key="3">
    <source>
        <dbReference type="ARBA" id="ARBA00009490"/>
    </source>
</evidence>
<dbReference type="InterPro" id="IPR018511">
    <property type="entry name" value="Hemolysin-typ_Ca-bd_CS"/>
</dbReference>
<evidence type="ECO:0000256" key="5">
    <source>
        <dbReference type="ARBA" id="ARBA00022737"/>
    </source>
</evidence>
<comment type="caution">
    <text evidence="7">The sequence shown here is derived from an EMBL/GenBank/DDBJ whole genome shotgun (WGS) entry which is preliminary data.</text>
</comment>
<dbReference type="Pfam" id="PF00353">
    <property type="entry name" value="HemolysinCabind"/>
    <property type="match status" value="3"/>
</dbReference>
<dbReference type="GO" id="GO:0005509">
    <property type="term" value="F:calcium ion binding"/>
    <property type="evidence" value="ECO:0007669"/>
    <property type="project" value="InterPro"/>
</dbReference>
<keyword evidence="7" id="KW-0378">Hydrolase</keyword>
<keyword evidence="4" id="KW-0964">Secreted</keyword>
<dbReference type="PANTHER" id="PTHR38340">
    <property type="entry name" value="S-LAYER PROTEIN"/>
    <property type="match status" value="1"/>
</dbReference>
<name>A0A7W9EX91_9RHOB</name>
<dbReference type="RefSeq" id="WP_183526435.1">
    <property type="nucleotide sequence ID" value="NZ_JACIJM010000002.1"/>
</dbReference>
<dbReference type="EC" id="3.4.24.40" evidence="7"/>
<dbReference type="InterPro" id="IPR006026">
    <property type="entry name" value="Peptidase_Metallo"/>
</dbReference>
<dbReference type="Proteomes" id="UP000535415">
    <property type="component" value="Unassembled WGS sequence"/>
</dbReference>
<reference evidence="7 8" key="1">
    <citation type="submission" date="2020-08" db="EMBL/GenBank/DDBJ databases">
        <title>Genomic Encyclopedia of Type Strains, Phase IV (KMG-IV): sequencing the most valuable type-strain genomes for metagenomic binning, comparative biology and taxonomic classification.</title>
        <authorList>
            <person name="Goeker M."/>
        </authorList>
    </citation>
    <scope>NUCLEOTIDE SEQUENCE [LARGE SCALE GENOMIC DNA]</scope>
    <source>
        <strain evidence="7 8">DSM 101064</strain>
    </source>
</reference>